<dbReference type="EMBL" id="CAFBQP010000079">
    <property type="protein sequence ID" value="CAB5066561.1"/>
    <property type="molecule type" value="Genomic_DNA"/>
</dbReference>
<evidence type="ECO:0000313" key="4">
    <source>
        <dbReference type="EMBL" id="CAB5066561.1"/>
    </source>
</evidence>
<proteinExistence type="predicted"/>
<evidence type="ECO:0000313" key="1">
    <source>
        <dbReference type="EMBL" id="CAB4713858.1"/>
    </source>
</evidence>
<name>A0A6J6QXL4_9ZZZZ</name>
<evidence type="ECO:0000313" key="2">
    <source>
        <dbReference type="EMBL" id="CAB4739845.1"/>
    </source>
</evidence>
<dbReference type="EMBL" id="CAFBLR010000003">
    <property type="protein sequence ID" value="CAB4858583.1"/>
    <property type="molecule type" value="Genomic_DNA"/>
</dbReference>
<accession>A0A6J6QXL4</accession>
<dbReference type="AlphaFoldDB" id="A0A6J6QXL4"/>
<dbReference type="EMBL" id="CAEZXX010000087">
    <property type="protein sequence ID" value="CAB4713858.1"/>
    <property type="molecule type" value="Genomic_DNA"/>
</dbReference>
<dbReference type="EMBL" id="CAEZYY010000002">
    <property type="protein sequence ID" value="CAB4739845.1"/>
    <property type="molecule type" value="Genomic_DNA"/>
</dbReference>
<sequence>MIKRLTWFLSGVVAGITGVAYGYKQVRAKAETLKPVNVAKGVVGQVRARVDDVRDAVREGRDAMRSRETELRGDLGLGENESEIVSVEPGRVVVLRSYRDRRPVRKRA</sequence>
<gene>
    <name evidence="1" type="ORF">UFOPK2602_01321</name>
    <name evidence="2" type="ORF">UFOPK2806_00293</name>
    <name evidence="3" type="ORF">UFOPK3417_00094</name>
    <name evidence="4" type="ORF">UFOPK4306_01849</name>
</gene>
<protein>
    <submittedName>
        <fullName evidence="1">Unannotated protein</fullName>
    </submittedName>
</protein>
<reference evidence="1" key="1">
    <citation type="submission" date="2020-05" db="EMBL/GenBank/DDBJ databases">
        <authorList>
            <person name="Chiriac C."/>
            <person name="Salcher M."/>
            <person name="Ghai R."/>
            <person name="Kavagutti S V."/>
        </authorList>
    </citation>
    <scope>NUCLEOTIDE SEQUENCE</scope>
</reference>
<evidence type="ECO:0000313" key="3">
    <source>
        <dbReference type="EMBL" id="CAB4858583.1"/>
    </source>
</evidence>
<organism evidence="1">
    <name type="scientific">freshwater metagenome</name>
    <dbReference type="NCBI Taxonomy" id="449393"/>
    <lineage>
        <taxon>unclassified sequences</taxon>
        <taxon>metagenomes</taxon>
        <taxon>ecological metagenomes</taxon>
    </lineage>
</organism>